<dbReference type="InterPro" id="IPR001444">
    <property type="entry name" value="Flag_bb_rod_N"/>
</dbReference>
<dbReference type="NCBIfam" id="TIGR01396">
    <property type="entry name" value="FlgB"/>
    <property type="match status" value="1"/>
</dbReference>
<dbReference type="PIRSF" id="PIRSF002889">
    <property type="entry name" value="Rod_FlgB"/>
    <property type="match status" value="1"/>
</dbReference>
<dbReference type="RefSeq" id="WP_124563964.1">
    <property type="nucleotide sequence ID" value="NZ_JARRRY010000001.1"/>
</dbReference>
<dbReference type="InterPro" id="IPR006300">
    <property type="entry name" value="FlgB"/>
</dbReference>
<dbReference type="Pfam" id="PF00460">
    <property type="entry name" value="Flg_bb_rod"/>
    <property type="match status" value="1"/>
</dbReference>
<accession>A0ABT6H0U8</accession>
<dbReference type="NCBIfam" id="NF005280">
    <property type="entry name" value="PRK06797.1"/>
    <property type="match status" value="1"/>
</dbReference>
<dbReference type="Proteomes" id="UP001218246">
    <property type="component" value="Unassembled WGS sequence"/>
</dbReference>
<evidence type="ECO:0000256" key="5">
    <source>
        <dbReference type="ARBA" id="ARBA00024934"/>
    </source>
</evidence>
<dbReference type="EMBL" id="JARULN010000001">
    <property type="protein sequence ID" value="MDG5752867.1"/>
    <property type="molecule type" value="Genomic_DNA"/>
</dbReference>
<organism evidence="8 9">
    <name type="scientific">Ectobacillus antri</name>
    <dbReference type="NCBI Taxonomy" id="2486280"/>
    <lineage>
        <taxon>Bacteria</taxon>
        <taxon>Bacillati</taxon>
        <taxon>Bacillota</taxon>
        <taxon>Bacilli</taxon>
        <taxon>Bacillales</taxon>
        <taxon>Bacillaceae</taxon>
        <taxon>Ectobacillus</taxon>
    </lineage>
</organism>
<reference evidence="8 9" key="1">
    <citation type="submission" date="2023-04" db="EMBL/GenBank/DDBJ databases">
        <title>Ectobacillus antri isolated from activated sludge.</title>
        <authorList>
            <person name="Yan P."/>
            <person name="Liu X."/>
        </authorList>
    </citation>
    <scope>NUCLEOTIDE SEQUENCE [LARGE SCALE GENOMIC DNA]</scope>
    <source>
        <strain evidence="8 9">C18H</strain>
    </source>
</reference>
<keyword evidence="8" id="KW-0282">Flagellum</keyword>
<dbReference type="PANTHER" id="PTHR30435:SF12">
    <property type="entry name" value="FLAGELLAR BASAL BODY ROD PROTEIN FLGB"/>
    <property type="match status" value="1"/>
</dbReference>
<name>A0ABT6H0U8_9BACI</name>
<comment type="similarity">
    <text evidence="2 6">Belongs to the flagella basal body rod proteins family.</text>
</comment>
<comment type="function">
    <text evidence="5 6">Structural component of flagellum, the bacterial motility apparatus. Part of the rod structure of flagellar basal body.</text>
</comment>
<protein>
    <recommendedName>
        <fullName evidence="3 6">Flagellar basal body rod protein FlgB</fullName>
    </recommendedName>
</protein>
<keyword evidence="8" id="KW-0969">Cilium</keyword>
<keyword evidence="4 6" id="KW-0975">Bacterial flagellum</keyword>
<comment type="caution">
    <text evidence="8">The sequence shown here is derived from an EMBL/GenBank/DDBJ whole genome shotgun (WGS) entry which is preliminary data.</text>
</comment>
<evidence type="ECO:0000259" key="7">
    <source>
        <dbReference type="Pfam" id="PF00460"/>
    </source>
</evidence>
<evidence type="ECO:0000256" key="6">
    <source>
        <dbReference type="PIRNR" id="PIRNR002889"/>
    </source>
</evidence>
<evidence type="ECO:0000313" key="9">
    <source>
        <dbReference type="Proteomes" id="UP001218246"/>
    </source>
</evidence>
<evidence type="ECO:0000313" key="8">
    <source>
        <dbReference type="EMBL" id="MDG5752867.1"/>
    </source>
</evidence>
<comment type="subunit">
    <text evidence="6">The basal body constitutes a major portion of the flagellar organelle and consists of a number of rings mounted on a central rod.</text>
</comment>
<feature type="domain" description="Flagellar basal body rod protein N-terminal" evidence="7">
    <location>
        <begin position="16"/>
        <end position="34"/>
    </location>
</feature>
<evidence type="ECO:0000256" key="3">
    <source>
        <dbReference type="ARBA" id="ARBA00014376"/>
    </source>
</evidence>
<proteinExistence type="inferred from homology"/>
<sequence length="129" mass="14337">MDFVGGISNYMSYLTARRDVISGNISNANTPGYKAKDVKFIERLNEEGAVQQIKRNNALLTTHERHIAVMSQINRPYQIQVGNAKVNQDGNSVDTTKEMIELMKTNHLYSLAVGALNSQKVINQAARGK</sequence>
<dbReference type="PANTHER" id="PTHR30435">
    <property type="entry name" value="FLAGELLAR PROTEIN"/>
    <property type="match status" value="1"/>
</dbReference>
<gene>
    <name evidence="8" type="primary">flgB</name>
    <name evidence="8" type="ORF">P6P90_02480</name>
</gene>
<evidence type="ECO:0000256" key="2">
    <source>
        <dbReference type="ARBA" id="ARBA00009677"/>
    </source>
</evidence>
<evidence type="ECO:0000256" key="4">
    <source>
        <dbReference type="ARBA" id="ARBA00023143"/>
    </source>
</evidence>
<keyword evidence="9" id="KW-1185">Reference proteome</keyword>
<evidence type="ECO:0000256" key="1">
    <source>
        <dbReference type="ARBA" id="ARBA00004117"/>
    </source>
</evidence>
<keyword evidence="8" id="KW-0966">Cell projection</keyword>
<comment type="subcellular location">
    <subcellularLocation>
        <location evidence="1 6">Bacterial flagellum basal body</location>
    </subcellularLocation>
</comment>